<dbReference type="Pfam" id="PF14054">
    <property type="entry name" value="DUF4249"/>
    <property type="match status" value="1"/>
</dbReference>
<name>A0ABP8QD80_9BACT</name>
<evidence type="ECO:0008006" key="3">
    <source>
        <dbReference type="Google" id="ProtNLM"/>
    </source>
</evidence>
<proteinExistence type="predicted"/>
<comment type="caution">
    <text evidence="1">The sequence shown here is derived from an EMBL/GenBank/DDBJ whole genome shotgun (WGS) entry which is preliminary data.</text>
</comment>
<protein>
    <recommendedName>
        <fullName evidence="3">DUF4249 domain-containing protein</fullName>
    </recommendedName>
</protein>
<evidence type="ECO:0000313" key="1">
    <source>
        <dbReference type="EMBL" id="GAA4500614.1"/>
    </source>
</evidence>
<sequence length="399" mass="44331">MSRPSAFLLRWGGRLLLLALAGCVEPYVPAVLDAPARYLVVDGFINGAGRTRITLSRTQNISTASAPPAEKGAKITIVDEKGGSYALTEQRPGFYVSDSLLLPTGRRYQLRISTGAGVGAATSYESDLVPLKVTPPIDKLEWMRQDGQLQFRFSTHDPSGGSRFYRWRASETWEFTALYQSNLEFRGGIIQNRITPIYTCWHTEQPSTITQTSTASLSQDALTEQQVLSFSERAERVKIRYSLLLTQYAETAEEFAYNEILRKNTEAVGTVNDPLPSQLTGNVHRVGSPQEPVLGFVGAHTLQSRRIFISRQDLPAHPPDFFENPYAACQEPDTAEIVKPYNKNGMLYPKSSVFADPDNVPTDYAYGPSYGYPIMGYIGGARECIDCRVRGSNTKPAYW</sequence>
<dbReference type="InterPro" id="IPR025345">
    <property type="entry name" value="DUF4249"/>
</dbReference>
<accession>A0ABP8QD80</accession>
<dbReference type="Proteomes" id="UP001501243">
    <property type="component" value="Unassembled WGS sequence"/>
</dbReference>
<dbReference type="RefSeq" id="WP_208131957.1">
    <property type="nucleotide sequence ID" value="NZ_BAABGQ010000006.1"/>
</dbReference>
<evidence type="ECO:0000313" key="2">
    <source>
        <dbReference type="Proteomes" id="UP001501243"/>
    </source>
</evidence>
<gene>
    <name evidence="1" type="ORF">GCM10023172_21130</name>
</gene>
<keyword evidence="2" id="KW-1185">Reference proteome</keyword>
<reference evidence="2" key="1">
    <citation type="journal article" date="2019" name="Int. J. Syst. Evol. Microbiol.">
        <title>The Global Catalogue of Microorganisms (GCM) 10K type strain sequencing project: providing services to taxonomists for standard genome sequencing and annotation.</title>
        <authorList>
            <consortium name="The Broad Institute Genomics Platform"/>
            <consortium name="The Broad Institute Genome Sequencing Center for Infectious Disease"/>
            <person name="Wu L."/>
            <person name="Ma J."/>
        </authorList>
    </citation>
    <scope>NUCLEOTIDE SEQUENCE [LARGE SCALE GENOMIC DNA]</scope>
    <source>
        <strain evidence="2">JCM 17841</strain>
    </source>
</reference>
<dbReference type="EMBL" id="BAABGQ010000006">
    <property type="protein sequence ID" value="GAA4500614.1"/>
    <property type="molecule type" value="Genomic_DNA"/>
</dbReference>
<organism evidence="1 2">
    <name type="scientific">Hymenobacter ginsengisoli</name>
    <dbReference type="NCBI Taxonomy" id="1051626"/>
    <lineage>
        <taxon>Bacteria</taxon>
        <taxon>Pseudomonadati</taxon>
        <taxon>Bacteroidota</taxon>
        <taxon>Cytophagia</taxon>
        <taxon>Cytophagales</taxon>
        <taxon>Hymenobacteraceae</taxon>
        <taxon>Hymenobacter</taxon>
    </lineage>
</organism>